<keyword evidence="5" id="KW-1185">Reference proteome</keyword>
<evidence type="ECO:0000256" key="3">
    <source>
        <dbReference type="RuleBase" id="RU000363"/>
    </source>
</evidence>
<dbReference type="InterPro" id="IPR020904">
    <property type="entry name" value="Sc_DH/Rdtase_CS"/>
</dbReference>
<dbReference type="Proteomes" id="UP000004816">
    <property type="component" value="Unassembled WGS sequence"/>
</dbReference>
<comment type="caution">
    <text evidence="4">The sequence shown here is derived from an EMBL/GenBank/DDBJ whole genome shotgun (WGS) entry which is preliminary data.</text>
</comment>
<dbReference type="PROSITE" id="PS00061">
    <property type="entry name" value="ADH_SHORT"/>
    <property type="match status" value="1"/>
</dbReference>
<dbReference type="PRINTS" id="PR00081">
    <property type="entry name" value="GDHRDH"/>
</dbReference>
<dbReference type="HOGENOM" id="CLU_010194_2_1_11"/>
<dbReference type="PANTHER" id="PTHR24322:SF736">
    <property type="entry name" value="RETINOL DEHYDROGENASE 10"/>
    <property type="match status" value="1"/>
</dbReference>
<accession>E5XLM0</accession>
<evidence type="ECO:0008006" key="6">
    <source>
        <dbReference type="Google" id="ProtNLM"/>
    </source>
</evidence>
<comment type="similarity">
    <text evidence="1 3">Belongs to the short-chain dehydrogenases/reductases (SDR) family.</text>
</comment>
<dbReference type="InterPro" id="IPR036291">
    <property type="entry name" value="NAD(P)-bd_dom_sf"/>
</dbReference>
<proteinExistence type="inferred from homology"/>
<dbReference type="eggNOG" id="COG4221">
    <property type="taxonomic scope" value="Bacteria"/>
</dbReference>
<dbReference type="GO" id="GO:0016616">
    <property type="term" value="F:oxidoreductase activity, acting on the CH-OH group of donors, NAD or NADP as acceptor"/>
    <property type="evidence" value="ECO:0007669"/>
    <property type="project" value="TreeGrafter"/>
</dbReference>
<dbReference type="OrthoDB" id="9775296at2"/>
<dbReference type="RefSeq" id="WP_007467321.1">
    <property type="nucleotide sequence ID" value="NZ_KI391954.1"/>
</dbReference>
<dbReference type="NCBIfam" id="NF005878">
    <property type="entry name" value="PRK07825.1"/>
    <property type="match status" value="1"/>
</dbReference>
<evidence type="ECO:0000313" key="5">
    <source>
        <dbReference type="Proteomes" id="UP000004816"/>
    </source>
</evidence>
<dbReference type="SUPFAM" id="SSF51735">
    <property type="entry name" value="NAD(P)-binding Rossmann-fold domains"/>
    <property type="match status" value="1"/>
</dbReference>
<name>E5XLM0_SEGRC</name>
<dbReference type="PRINTS" id="PR00080">
    <property type="entry name" value="SDRFAMILY"/>
</dbReference>
<organism evidence="4 5">
    <name type="scientific">Segniliparus rugosus (strain ATCC BAA-974 / DSM 45345 / CCUG 50838 / CIP 108380 / JCM 13579 / CDC 945)</name>
    <dbReference type="NCBI Taxonomy" id="679197"/>
    <lineage>
        <taxon>Bacteria</taxon>
        <taxon>Bacillati</taxon>
        <taxon>Actinomycetota</taxon>
        <taxon>Actinomycetes</taxon>
        <taxon>Mycobacteriales</taxon>
        <taxon>Segniliparaceae</taxon>
        <taxon>Segniliparus</taxon>
    </lineage>
</organism>
<dbReference type="CDD" id="cd05233">
    <property type="entry name" value="SDR_c"/>
    <property type="match status" value="1"/>
</dbReference>
<dbReference type="STRING" id="679197.HMPREF9336_00389"/>
<keyword evidence="2" id="KW-0560">Oxidoreductase</keyword>
<dbReference type="FunFam" id="3.40.50.720:FF:000084">
    <property type="entry name" value="Short-chain dehydrogenase reductase"/>
    <property type="match status" value="1"/>
</dbReference>
<sequence>MARDLSKLRGKVVLITGGAQGIGRVTAEAFIAQGAKVAIGDLDIDLAKKAADEIGGDIIALPLDVTNYEQFASFIDEAEKAFGPIDVLVNNAGVMIVGDLVDESQRVTDKQLSIDLNSVIFGSREAAKRMIPRRTGHIVNIASIAGKIGVAGLSTYNAAKYGVVGFSEALRFELSQHNVEVTTIMPSFIKTGLIDGINVEDALILKIVRPQPPEKVAEAIVVSAAGRGRNRWVPGFVTALDPLLAMVRWSPRLTVFVTRVLGLSTVMTGGGVDVSARKKYIERTTGQAK</sequence>
<dbReference type="EMBL" id="ACZI02000003">
    <property type="protein sequence ID" value="EFV14698.1"/>
    <property type="molecule type" value="Genomic_DNA"/>
</dbReference>
<evidence type="ECO:0000313" key="4">
    <source>
        <dbReference type="EMBL" id="EFV14698.1"/>
    </source>
</evidence>
<dbReference type="Pfam" id="PF00106">
    <property type="entry name" value="adh_short"/>
    <property type="match status" value="1"/>
</dbReference>
<evidence type="ECO:0000256" key="1">
    <source>
        <dbReference type="ARBA" id="ARBA00006484"/>
    </source>
</evidence>
<evidence type="ECO:0000256" key="2">
    <source>
        <dbReference type="ARBA" id="ARBA00023002"/>
    </source>
</evidence>
<dbReference type="InterPro" id="IPR002347">
    <property type="entry name" value="SDR_fam"/>
</dbReference>
<dbReference type="PANTHER" id="PTHR24322">
    <property type="entry name" value="PKSB"/>
    <property type="match status" value="1"/>
</dbReference>
<dbReference type="AlphaFoldDB" id="E5XLM0"/>
<protein>
    <recommendedName>
        <fullName evidence="6">Short-chain dehydrogenase/reductase SDR</fullName>
    </recommendedName>
</protein>
<dbReference type="Gene3D" id="3.40.50.720">
    <property type="entry name" value="NAD(P)-binding Rossmann-like Domain"/>
    <property type="match status" value="1"/>
</dbReference>
<gene>
    <name evidence="4" type="ORF">HMPREF9336_00389</name>
</gene>
<reference evidence="4 5" key="1">
    <citation type="journal article" date="2011" name="Stand. Genomic Sci.">
        <title>High quality draft genome sequence of Segniliparus rugosus CDC 945(T)= (ATCC BAA-974(T)).</title>
        <authorList>
            <person name="Earl A.M."/>
            <person name="Desjardins C.A."/>
            <person name="Fitzgerald M.G."/>
            <person name="Arachchi H.M."/>
            <person name="Zeng Q."/>
            <person name="Mehta T."/>
            <person name="Griggs A."/>
            <person name="Birren B.W."/>
            <person name="Toney N.C."/>
            <person name="Carr J."/>
            <person name="Posey J."/>
            <person name="Butler W.R."/>
        </authorList>
    </citation>
    <scope>NUCLEOTIDE SEQUENCE [LARGE SCALE GENOMIC DNA]</scope>
    <source>
        <strain evidence="5">ATCC BAA-974 / DSM 45345 / CCUG 50838 / CIP 108380 / JCM 13579 / CDC 945</strain>
    </source>
</reference>